<evidence type="ECO:0000256" key="2">
    <source>
        <dbReference type="SAM" id="Phobius"/>
    </source>
</evidence>
<proteinExistence type="predicted"/>
<dbReference type="Pfam" id="PF12937">
    <property type="entry name" value="F-box-like"/>
    <property type="match status" value="1"/>
</dbReference>
<feature type="region of interest" description="Disordered" evidence="1">
    <location>
        <begin position="130"/>
        <end position="192"/>
    </location>
</feature>
<feature type="region of interest" description="Disordered" evidence="1">
    <location>
        <begin position="409"/>
        <end position="444"/>
    </location>
</feature>
<evidence type="ECO:0000313" key="5">
    <source>
        <dbReference type="Proteomes" id="UP001146793"/>
    </source>
</evidence>
<feature type="transmembrane region" description="Helical" evidence="2">
    <location>
        <begin position="266"/>
        <end position="284"/>
    </location>
</feature>
<dbReference type="EMBL" id="JANTQA010000040">
    <property type="protein sequence ID" value="KAJ3435306.1"/>
    <property type="molecule type" value="Genomic_DNA"/>
</dbReference>
<protein>
    <submittedName>
        <fullName evidence="4">Suppressor of swi4 1</fullName>
    </submittedName>
</protein>
<feature type="transmembrane region" description="Helical" evidence="2">
    <location>
        <begin position="357"/>
        <end position="379"/>
    </location>
</feature>
<dbReference type="InterPro" id="IPR001810">
    <property type="entry name" value="F-box_dom"/>
</dbReference>
<dbReference type="SUPFAM" id="SSF81383">
    <property type="entry name" value="F-box domain"/>
    <property type="match status" value="1"/>
</dbReference>
<feature type="compositionally biased region" description="Basic and acidic residues" evidence="1">
    <location>
        <begin position="166"/>
        <end position="189"/>
    </location>
</feature>
<feature type="compositionally biased region" description="Basic residues" evidence="1">
    <location>
        <begin position="136"/>
        <end position="148"/>
    </location>
</feature>
<feature type="region of interest" description="Disordered" evidence="1">
    <location>
        <begin position="473"/>
        <end position="508"/>
    </location>
</feature>
<feature type="compositionally biased region" description="Polar residues" evidence="1">
    <location>
        <begin position="414"/>
        <end position="428"/>
    </location>
</feature>
<sequence>MDDLFDVFQFHSSLLTRDPNYSVNHRQNKSWINNSSQNCFNSLPNELIYEIFSYLDRPFYLGVCSCVSTRFQEISNDSLLWKNLLLREKVSDLLNFGHLGIDRFGDPIFTGGLDVKSVLNQKQASTSLYQKQTYPVKKKEKKKQKKKTTKENEKPNQNQNQKKKKIEKEKENIKGTKKEENNNKNEIRFVNENGNESNEIRYDSDNSWEKVQNFKEQNKSKVIHPRNLFLSQVNKYQTLKQEIEKHQNQEKVELTLNERIKKMSNGYLFGTLYLFIFCLLPLLIGLKLENALSSDWIWVFGPSFVSIGYLIVLLSFIVVAEPGNEEKLMLSFLSTIFFLLLLIYLKLAGIFEMNLFVTLSPISVGAIPICYYFGIMIFYNENEKDKDDKNDFSLSDNLSTAGINHTLGFENDSNDSTDGKTQSNNNNTFEKRKSVKSNNNKNNGIDEDDIDLDIAIDSDSDSGNSIGNGIGIGVGNNNNENENNNTMNRNDLTESNITNLSGNDEDSDFTKNNERLIRSSMSIYSLINFFVFTITGILLALKLDFGWEISYATMFGFQIFLISLPIILIIVCLTCFRNHPISIKLSSYFTICFFLGLPFFITELLLLLNIQYNAQINWNFVFLPISATFLIVFFCFLCVFGCTKQNTQYPDPNQFTNEFYTEDDGDSDKDNHVVGDIVINTTTNQNSYQNED</sequence>
<feature type="compositionally biased region" description="Low complexity" evidence="1">
    <location>
        <begin position="475"/>
        <end position="490"/>
    </location>
</feature>
<dbReference type="PROSITE" id="PS50181">
    <property type="entry name" value="FBOX"/>
    <property type="match status" value="1"/>
</dbReference>
<comment type="caution">
    <text evidence="4">The sequence shown here is derived from an EMBL/GenBank/DDBJ whole genome shotgun (WGS) entry which is preliminary data.</text>
</comment>
<feature type="domain" description="F-box" evidence="3">
    <location>
        <begin position="37"/>
        <end position="84"/>
    </location>
</feature>
<feature type="transmembrane region" description="Helical" evidence="2">
    <location>
        <begin position="555"/>
        <end position="576"/>
    </location>
</feature>
<gene>
    <name evidence="4" type="ORF">M0812_19492</name>
</gene>
<dbReference type="Proteomes" id="UP001146793">
    <property type="component" value="Unassembled WGS sequence"/>
</dbReference>
<reference evidence="4" key="1">
    <citation type="submission" date="2022-08" db="EMBL/GenBank/DDBJ databases">
        <title>Novel sulphate-reducing endosymbionts in the free-living metamonad Anaeramoeba.</title>
        <authorList>
            <person name="Jerlstrom-Hultqvist J."/>
            <person name="Cepicka I."/>
            <person name="Gallot-Lavallee L."/>
            <person name="Salas-Leiva D."/>
            <person name="Curtis B.A."/>
            <person name="Zahonova K."/>
            <person name="Pipaliya S."/>
            <person name="Dacks J."/>
            <person name="Roger A.J."/>
        </authorList>
    </citation>
    <scope>NUCLEOTIDE SEQUENCE</scope>
    <source>
        <strain evidence="4">Busselton2</strain>
    </source>
</reference>
<organism evidence="4 5">
    <name type="scientific">Anaeramoeba flamelloides</name>
    <dbReference type="NCBI Taxonomy" id="1746091"/>
    <lineage>
        <taxon>Eukaryota</taxon>
        <taxon>Metamonada</taxon>
        <taxon>Anaeramoebidae</taxon>
        <taxon>Anaeramoeba</taxon>
    </lineage>
</organism>
<dbReference type="AlphaFoldDB" id="A0AAV7Z2E8"/>
<evidence type="ECO:0000313" key="4">
    <source>
        <dbReference type="EMBL" id="KAJ3435306.1"/>
    </source>
</evidence>
<feature type="transmembrane region" description="Helical" evidence="2">
    <location>
        <begin position="332"/>
        <end position="351"/>
    </location>
</feature>
<name>A0AAV7Z2E8_9EUKA</name>
<feature type="transmembrane region" description="Helical" evidence="2">
    <location>
        <begin position="620"/>
        <end position="640"/>
    </location>
</feature>
<dbReference type="Gene3D" id="1.20.1280.50">
    <property type="match status" value="1"/>
</dbReference>
<dbReference type="SMART" id="SM00256">
    <property type="entry name" value="FBOX"/>
    <property type="match status" value="1"/>
</dbReference>
<accession>A0AAV7Z2E8</accession>
<feature type="transmembrane region" description="Helical" evidence="2">
    <location>
        <begin position="523"/>
        <end position="543"/>
    </location>
</feature>
<evidence type="ECO:0000256" key="1">
    <source>
        <dbReference type="SAM" id="MobiDB-lite"/>
    </source>
</evidence>
<keyword evidence="2" id="KW-0812">Transmembrane</keyword>
<keyword evidence="2" id="KW-1133">Transmembrane helix</keyword>
<dbReference type="InterPro" id="IPR036047">
    <property type="entry name" value="F-box-like_dom_sf"/>
</dbReference>
<feature type="transmembrane region" description="Helical" evidence="2">
    <location>
        <begin position="588"/>
        <end position="608"/>
    </location>
</feature>
<feature type="transmembrane region" description="Helical" evidence="2">
    <location>
        <begin position="296"/>
        <end position="320"/>
    </location>
</feature>
<keyword evidence="2" id="KW-0472">Membrane</keyword>
<feature type="compositionally biased region" description="Polar residues" evidence="1">
    <location>
        <begin position="493"/>
        <end position="502"/>
    </location>
</feature>
<evidence type="ECO:0000259" key="3">
    <source>
        <dbReference type="PROSITE" id="PS50181"/>
    </source>
</evidence>